<feature type="transmembrane region" description="Helical" evidence="7">
    <location>
        <begin position="222"/>
        <end position="241"/>
    </location>
</feature>
<evidence type="ECO:0000313" key="9">
    <source>
        <dbReference type="EMBL" id="PWR70279.1"/>
    </source>
</evidence>
<evidence type="ECO:0000256" key="5">
    <source>
        <dbReference type="ARBA" id="ARBA00023136"/>
    </source>
</evidence>
<feature type="transmembrane region" description="Helical" evidence="7">
    <location>
        <begin position="276"/>
        <end position="293"/>
    </location>
</feature>
<reference evidence="9 10" key="1">
    <citation type="submission" date="2018-05" db="EMBL/GenBank/DDBJ databases">
        <title>Draft genome of Methanospirillum stamsii Pt1.</title>
        <authorList>
            <person name="Dueholm M.S."/>
            <person name="Nielsen P.H."/>
            <person name="Bakmann L.F."/>
            <person name="Otzen D.E."/>
        </authorList>
    </citation>
    <scope>NUCLEOTIDE SEQUENCE [LARGE SCALE GENOMIC DNA]</scope>
    <source>
        <strain evidence="9 10">Pt1</strain>
    </source>
</reference>
<feature type="transmembrane region" description="Helical" evidence="7">
    <location>
        <begin position="253"/>
        <end position="270"/>
    </location>
</feature>
<comment type="caution">
    <text evidence="9">The sequence shown here is derived from an EMBL/GenBank/DDBJ whole genome shotgun (WGS) entry which is preliminary data.</text>
</comment>
<evidence type="ECO:0000256" key="7">
    <source>
        <dbReference type="SAM" id="Phobius"/>
    </source>
</evidence>
<feature type="transmembrane region" description="Helical" evidence="7">
    <location>
        <begin position="134"/>
        <end position="151"/>
    </location>
</feature>
<feature type="region of interest" description="Disordered" evidence="6">
    <location>
        <begin position="312"/>
        <end position="339"/>
    </location>
</feature>
<feature type="transmembrane region" description="Helical" evidence="7">
    <location>
        <begin position="187"/>
        <end position="210"/>
    </location>
</feature>
<dbReference type="RefSeq" id="WP_109942105.1">
    <property type="nucleotide sequence ID" value="NZ_CP176366.1"/>
</dbReference>
<feature type="domain" description="EamA" evidence="8">
    <location>
        <begin position="11"/>
        <end position="150"/>
    </location>
</feature>
<name>A0A2V2MSA0_9EURY</name>
<feature type="domain" description="EamA" evidence="8">
    <location>
        <begin position="161"/>
        <end position="293"/>
    </location>
</feature>
<dbReference type="GO" id="GO:0005886">
    <property type="term" value="C:plasma membrane"/>
    <property type="evidence" value="ECO:0007669"/>
    <property type="project" value="UniProtKB-SubCell"/>
</dbReference>
<comment type="subcellular location">
    <subcellularLocation>
        <location evidence="1">Cell membrane</location>
        <topology evidence="1">Multi-pass membrane protein</topology>
    </subcellularLocation>
</comment>
<feature type="transmembrane region" description="Helical" evidence="7">
    <location>
        <begin position="157"/>
        <end position="175"/>
    </location>
</feature>
<evidence type="ECO:0000259" key="8">
    <source>
        <dbReference type="Pfam" id="PF00892"/>
    </source>
</evidence>
<keyword evidence="2" id="KW-1003">Cell membrane</keyword>
<dbReference type="SUPFAM" id="SSF103481">
    <property type="entry name" value="Multidrug resistance efflux transporter EmrE"/>
    <property type="match status" value="2"/>
</dbReference>
<keyword evidence="4 7" id="KW-1133">Transmembrane helix</keyword>
<keyword evidence="5 7" id="KW-0472">Membrane</keyword>
<sequence length="366" mass="40276">MTFQIRLYLPLIFATLSAVFFGSCAPVTKYFISDTDPLILASLFYLGSGFGMMLIIISRTFIRGDRYPVDSPVTIHDIPSLAGMSFFGGILAPVTLMYSMQDTPAATGSLLLNFEPVATGLVAAFLFREAVGRRIWAAMALITLSCLVLSYNPEGVFGFSLGAIGVLLACTFWGFDNNISRKVSGKDPFMCIMIKGLSAGICTGIIALIIGENIPDVMSIPLFLLIGFFSFGGLASVFFLMALRSLGAARTGLFLALSPFFGVLFSFILFQDSFQQGFPLAFCFMALGVYLLVSESHTHTHTHLPIVHEHRHVHDDSHHHHQHGPQVPPMSSSGEHSHLHAHEAITHEHPHKPDLHHQHEHDKKRR</sequence>
<dbReference type="InterPro" id="IPR037185">
    <property type="entry name" value="EmrE-like"/>
</dbReference>
<dbReference type="InterPro" id="IPR050638">
    <property type="entry name" value="AA-Vitamin_Transporters"/>
</dbReference>
<gene>
    <name evidence="9" type="ORF">DLD82_15830</name>
</gene>
<dbReference type="AlphaFoldDB" id="A0A2V2MSA0"/>
<feature type="transmembrane region" description="Helical" evidence="7">
    <location>
        <begin position="7"/>
        <end position="32"/>
    </location>
</feature>
<dbReference type="OrthoDB" id="78162at2157"/>
<feature type="transmembrane region" description="Helical" evidence="7">
    <location>
        <begin position="110"/>
        <end position="127"/>
    </location>
</feature>
<dbReference type="PANTHER" id="PTHR32322:SF18">
    <property type="entry name" value="S-ADENOSYLMETHIONINE_S-ADENOSYLHOMOCYSTEINE TRANSPORTER"/>
    <property type="match status" value="1"/>
</dbReference>
<evidence type="ECO:0000256" key="3">
    <source>
        <dbReference type="ARBA" id="ARBA00022692"/>
    </source>
</evidence>
<dbReference type="GeneID" id="97609817"/>
<evidence type="ECO:0000256" key="4">
    <source>
        <dbReference type="ARBA" id="ARBA00022989"/>
    </source>
</evidence>
<dbReference type="Pfam" id="PF00892">
    <property type="entry name" value="EamA"/>
    <property type="match status" value="2"/>
</dbReference>
<evidence type="ECO:0000313" key="10">
    <source>
        <dbReference type="Proteomes" id="UP000245934"/>
    </source>
</evidence>
<proteinExistence type="predicted"/>
<feature type="transmembrane region" description="Helical" evidence="7">
    <location>
        <begin position="38"/>
        <end position="57"/>
    </location>
</feature>
<dbReference type="Proteomes" id="UP000245934">
    <property type="component" value="Unassembled WGS sequence"/>
</dbReference>
<protein>
    <submittedName>
        <fullName evidence="9">EamA family transporter</fullName>
    </submittedName>
</protein>
<evidence type="ECO:0000256" key="2">
    <source>
        <dbReference type="ARBA" id="ARBA00022475"/>
    </source>
</evidence>
<accession>A0A2V2MSA0</accession>
<evidence type="ECO:0000256" key="6">
    <source>
        <dbReference type="SAM" id="MobiDB-lite"/>
    </source>
</evidence>
<dbReference type="PANTHER" id="PTHR32322">
    <property type="entry name" value="INNER MEMBRANE TRANSPORTER"/>
    <property type="match status" value="1"/>
</dbReference>
<dbReference type="PROSITE" id="PS51257">
    <property type="entry name" value="PROKAR_LIPOPROTEIN"/>
    <property type="match status" value="1"/>
</dbReference>
<keyword evidence="10" id="KW-1185">Reference proteome</keyword>
<feature type="transmembrane region" description="Helical" evidence="7">
    <location>
        <begin position="78"/>
        <end position="98"/>
    </location>
</feature>
<keyword evidence="3 7" id="KW-0812">Transmembrane</keyword>
<dbReference type="InterPro" id="IPR000620">
    <property type="entry name" value="EamA_dom"/>
</dbReference>
<dbReference type="EMBL" id="QGMZ01000044">
    <property type="protein sequence ID" value="PWR70279.1"/>
    <property type="molecule type" value="Genomic_DNA"/>
</dbReference>
<organism evidence="9 10">
    <name type="scientific">Methanospirillum stamsii</name>
    <dbReference type="NCBI Taxonomy" id="1277351"/>
    <lineage>
        <taxon>Archaea</taxon>
        <taxon>Methanobacteriati</taxon>
        <taxon>Methanobacteriota</taxon>
        <taxon>Stenosarchaea group</taxon>
        <taxon>Methanomicrobia</taxon>
        <taxon>Methanomicrobiales</taxon>
        <taxon>Methanospirillaceae</taxon>
        <taxon>Methanospirillum</taxon>
    </lineage>
</organism>
<evidence type="ECO:0000256" key="1">
    <source>
        <dbReference type="ARBA" id="ARBA00004651"/>
    </source>
</evidence>